<accession>A0A224YKF9</accession>
<dbReference type="AlphaFoldDB" id="A0A224YKF9"/>
<reference evidence="1" key="1">
    <citation type="journal article" date="2017" name="Parasit. Vectors">
        <title>Sialotranscriptomics of Rhipicephalus zambeziensis reveals intricate expression profiles of secretory proteins and suggests tight temporal transcriptional regulation during blood-feeding.</title>
        <authorList>
            <person name="de Castro M.H."/>
            <person name="de Klerk D."/>
            <person name="Pienaar R."/>
            <person name="Rees D.J.G."/>
            <person name="Mans B.J."/>
        </authorList>
    </citation>
    <scope>NUCLEOTIDE SEQUENCE</scope>
    <source>
        <tissue evidence="1">Salivary glands</tissue>
    </source>
</reference>
<sequence length="87" mass="9967">MEKKGRHSRKANNNCILPTTSLNCLSLIINKAAFISAEQMRKLLINLSTIFRRSSRHGLRFCSFHSAVKKSCRRMHSKLLPLALNQE</sequence>
<proteinExistence type="predicted"/>
<name>A0A224YKF9_9ACAR</name>
<organism evidence="1">
    <name type="scientific">Rhipicephalus zambeziensis</name>
    <dbReference type="NCBI Taxonomy" id="60191"/>
    <lineage>
        <taxon>Eukaryota</taxon>
        <taxon>Metazoa</taxon>
        <taxon>Ecdysozoa</taxon>
        <taxon>Arthropoda</taxon>
        <taxon>Chelicerata</taxon>
        <taxon>Arachnida</taxon>
        <taxon>Acari</taxon>
        <taxon>Parasitiformes</taxon>
        <taxon>Ixodida</taxon>
        <taxon>Ixodoidea</taxon>
        <taxon>Ixodidae</taxon>
        <taxon>Rhipicephalinae</taxon>
        <taxon>Rhipicephalus</taxon>
        <taxon>Rhipicephalus</taxon>
    </lineage>
</organism>
<evidence type="ECO:0000313" key="1">
    <source>
        <dbReference type="EMBL" id="MAA14454.1"/>
    </source>
</evidence>
<protein>
    <submittedName>
        <fullName evidence="1">Uncharacterized protein</fullName>
    </submittedName>
</protein>
<dbReference type="EMBL" id="GFPF01003308">
    <property type="protein sequence ID" value="MAA14454.1"/>
    <property type="molecule type" value="Transcribed_RNA"/>
</dbReference>